<dbReference type="Gene3D" id="2.60.120.260">
    <property type="entry name" value="Galactose-binding domain-like"/>
    <property type="match status" value="1"/>
</dbReference>
<feature type="non-terminal residue" evidence="1">
    <location>
        <position position="167"/>
    </location>
</feature>
<dbReference type="SUPFAM" id="SSF49785">
    <property type="entry name" value="Galactose-binding domain-like"/>
    <property type="match status" value="1"/>
</dbReference>
<proteinExistence type="predicted"/>
<dbReference type="EMBL" id="JALAXI010000034">
    <property type="protein sequence ID" value="MCY9282592.1"/>
    <property type="molecule type" value="Genomic_DNA"/>
</dbReference>
<organism evidence="1 2">
    <name type="scientific">Bacillus haynesii</name>
    <dbReference type="NCBI Taxonomy" id="1925021"/>
    <lineage>
        <taxon>Bacteria</taxon>
        <taxon>Bacillati</taxon>
        <taxon>Bacillota</taxon>
        <taxon>Bacilli</taxon>
        <taxon>Bacillales</taxon>
        <taxon>Bacillaceae</taxon>
        <taxon>Bacillus</taxon>
    </lineage>
</organism>
<gene>
    <name evidence="1" type="ORF">MOE73_21420</name>
</gene>
<comment type="caution">
    <text evidence="1">The sequence shown here is derived from an EMBL/GenBank/DDBJ whole genome shotgun (WGS) entry which is preliminary data.</text>
</comment>
<evidence type="ECO:0000313" key="2">
    <source>
        <dbReference type="Proteomes" id="UP001066455"/>
    </source>
</evidence>
<dbReference type="NCBIfam" id="NF033675">
    <property type="entry name" value="NTTRR-F1"/>
    <property type="match status" value="1"/>
</dbReference>
<dbReference type="AlphaFoldDB" id="A0AA90J9K2"/>
<accession>A0AA90J9K2</accession>
<name>A0AA90J9K2_9BACI</name>
<evidence type="ECO:0000313" key="1">
    <source>
        <dbReference type="EMBL" id="MCY9282592.1"/>
    </source>
</evidence>
<dbReference type="Proteomes" id="UP001066455">
    <property type="component" value="Unassembled WGS sequence"/>
</dbReference>
<dbReference type="InterPro" id="IPR008979">
    <property type="entry name" value="Galactose-bd-like_sf"/>
</dbReference>
<reference evidence="1" key="1">
    <citation type="submission" date="2022-02" db="EMBL/GenBank/DDBJ databases">
        <title>Crop Bioprotection Bacillus Genome Sequencing.</title>
        <authorList>
            <person name="Dunlap C."/>
        </authorList>
    </citation>
    <scope>NUCLEOTIDE SEQUENCE</scope>
    <source>
        <strain evidence="1">T20C14</strain>
    </source>
</reference>
<sequence>MSIQNLVVNGSFENGALPPWVGQNATVTTQFSHSGFWSARLLGGAVTSFIAQFVPVDAGEGLEFLVSLAKEGFPAPSPQVQIQVSYFDSSFNFLGQGLFLNIPFNRLPIVENNTWLEVYQTTTPAPAGSTMAFILINTLPQAGTANVIVDDVALLDVEGGGTGPTGP</sequence>
<dbReference type="RefSeq" id="WP_145650760.1">
    <property type="nucleotide sequence ID" value="NZ_JALALM010000019.1"/>
</dbReference>
<protein>
    <submittedName>
        <fullName evidence="1">NTTRR-F1 domain</fullName>
    </submittedName>
</protein>